<protein>
    <submittedName>
        <fullName evidence="1">Uncharacterized protein</fullName>
    </submittedName>
</protein>
<proteinExistence type="predicted"/>
<evidence type="ECO:0000313" key="1">
    <source>
        <dbReference type="EMBL" id="OAD22516.1"/>
    </source>
</evidence>
<comment type="caution">
    <text evidence="1">The sequence shown here is derived from an EMBL/GenBank/DDBJ whole genome shotgun (WGS) entry which is preliminary data.</text>
</comment>
<dbReference type="EMBL" id="LUTY01000898">
    <property type="protein sequence ID" value="OAD22516.1"/>
    <property type="molecule type" value="Genomic_DNA"/>
</dbReference>
<sequence length="61" mass="6879">MTVQPVMPPVEMSFSQNAEPSTLVDKGGILVARVEPLCDLTDIVRQERERRTEELLQRVGL</sequence>
<dbReference type="AlphaFoldDB" id="A0A176S3M9"/>
<keyword evidence="2" id="KW-1185">Reference proteome</keyword>
<dbReference type="Proteomes" id="UP000076962">
    <property type="component" value="Unassembled WGS sequence"/>
</dbReference>
<gene>
    <name evidence="1" type="ORF">THIOM_001678</name>
</gene>
<accession>A0A176S3M9</accession>
<organism evidence="1 2">
    <name type="scientific">Candidatus Thiomargarita nelsonii</name>
    <dbReference type="NCBI Taxonomy" id="1003181"/>
    <lineage>
        <taxon>Bacteria</taxon>
        <taxon>Pseudomonadati</taxon>
        <taxon>Pseudomonadota</taxon>
        <taxon>Gammaproteobacteria</taxon>
        <taxon>Thiotrichales</taxon>
        <taxon>Thiotrichaceae</taxon>
        <taxon>Thiomargarita</taxon>
    </lineage>
</organism>
<evidence type="ECO:0000313" key="2">
    <source>
        <dbReference type="Proteomes" id="UP000076962"/>
    </source>
</evidence>
<name>A0A176S3M9_9GAMM</name>
<reference evidence="1 2" key="1">
    <citation type="submission" date="2016-05" db="EMBL/GenBank/DDBJ databases">
        <title>Single-cell genome of chain-forming Candidatus Thiomargarita nelsonii and comparison to other large sulfur-oxidizing bacteria.</title>
        <authorList>
            <person name="Winkel M."/>
            <person name="Salman V."/>
            <person name="Woyke T."/>
            <person name="Schulz-Vogt H."/>
            <person name="Richter M."/>
            <person name="Flood B."/>
            <person name="Bailey J."/>
            <person name="Amann R."/>
            <person name="Mussmann M."/>
        </authorList>
    </citation>
    <scope>NUCLEOTIDE SEQUENCE [LARGE SCALE GENOMIC DNA]</scope>
    <source>
        <strain evidence="1 2">THI036</strain>
    </source>
</reference>